<dbReference type="AlphaFoldDB" id="A0A182QN61"/>
<dbReference type="SUPFAM" id="SSF50494">
    <property type="entry name" value="Trypsin-like serine proteases"/>
    <property type="match status" value="1"/>
</dbReference>
<keyword evidence="5" id="KW-0391">Immunity</keyword>
<evidence type="ECO:0000256" key="5">
    <source>
        <dbReference type="ARBA" id="ARBA00022859"/>
    </source>
</evidence>
<evidence type="ECO:0000256" key="2">
    <source>
        <dbReference type="ARBA" id="ARBA00022525"/>
    </source>
</evidence>
<feature type="signal peptide" evidence="9">
    <location>
        <begin position="1"/>
        <end position="22"/>
    </location>
</feature>
<name>A0A182QN61_9DIPT</name>
<dbReference type="GO" id="GO:0004252">
    <property type="term" value="F:serine-type endopeptidase activity"/>
    <property type="evidence" value="ECO:0007669"/>
    <property type="project" value="InterPro"/>
</dbReference>
<dbReference type="InterPro" id="IPR009003">
    <property type="entry name" value="Peptidase_S1_PA"/>
</dbReference>
<organism evidence="11 12">
    <name type="scientific">Anopheles farauti</name>
    <dbReference type="NCBI Taxonomy" id="69004"/>
    <lineage>
        <taxon>Eukaryota</taxon>
        <taxon>Metazoa</taxon>
        <taxon>Ecdysozoa</taxon>
        <taxon>Arthropoda</taxon>
        <taxon>Hexapoda</taxon>
        <taxon>Insecta</taxon>
        <taxon>Pterygota</taxon>
        <taxon>Neoptera</taxon>
        <taxon>Endopterygota</taxon>
        <taxon>Diptera</taxon>
        <taxon>Nematocera</taxon>
        <taxon>Culicoidea</taxon>
        <taxon>Culicidae</taxon>
        <taxon>Anophelinae</taxon>
        <taxon>Anopheles</taxon>
    </lineage>
</organism>
<dbReference type="InterPro" id="IPR001254">
    <property type="entry name" value="Trypsin_dom"/>
</dbReference>
<proteinExistence type="inferred from homology"/>
<evidence type="ECO:0000256" key="1">
    <source>
        <dbReference type="ARBA" id="ARBA00004613"/>
    </source>
</evidence>
<dbReference type="EnsemblMetazoa" id="AFAF013546-RA">
    <property type="protein sequence ID" value="AFAF013546-PA"/>
    <property type="gene ID" value="AFAF013546"/>
</dbReference>
<keyword evidence="3" id="KW-0399">Innate immunity</keyword>
<dbReference type="GO" id="GO:0005576">
    <property type="term" value="C:extracellular region"/>
    <property type="evidence" value="ECO:0007669"/>
    <property type="project" value="UniProtKB-SubCell"/>
</dbReference>
<dbReference type="GO" id="GO:0006508">
    <property type="term" value="P:proteolysis"/>
    <property type="evidence" value="ECO:0007669"/>
    <property type="project" value="InterPro"/>
</dbReference>
<evidence type="ECO:0000256" key="6">
    <source>
        <dbReference type="ARBA" id="ARBA00023157"/>
    </source>
</evidence>
<protein>
    <recommendedName>
        <fullName evidence="10">Peptidase S1 domain-containing protein</fullName>
    </recommendedName>
</protein>
<dbReference type="Pfam" id="PF00089">
    <property type="entry name" value="Trypsin"/>
    <property type="match status" value="1"/>
</dbReference>
<feature type="chain" id="PRO_5008133182" description="Peptidase S1 domain-containing protein" evidence="9">
    <location>
        <begin position="23"/>
        <end position="248"/>
    </location>
</feature>
<dbReference type="InterPro" id="IPR051487">
    <property type="entry name" value="Ser/Thr_Proteases_Immune/Dev"/>
</dbReference>
<evidence type="ECO:0000313" key="12">
    <source>
        <dbReference type="Proteomes" id="UP000075886"/>
    </source>
</evidence>
<evidence type="ECO:0000256" key="4">
    <source>
        <dbReference type="ARBA" id="ARBA00022729"/>
    </source>
</evidence>
<keyword evidence="2" id="KW-0964">Secreted</keyword>
<evidence type="ECO:0000256" key="3">
    <source>
        <dbReference type="ARBA" id="ARBA00022588"/>
    </source>
</evidence>
<comment type="subcellular location">
    <subcellularLocation>
        <location evidence="1">Secreted</location>
    </subcellularLocation>
</comment>
<comment type="similarity">
    <text evidence="8">Belongs to the peptidase S1 family. CLIP subfamily.</text>
</comment>
<evidence type="ECO:0000256" key="7">
    <source>
        <dbReference type="ARBA" id="ARBA00023180"/>
    </source>
</evidence>
<dbReference type="EMBL" id="AXCN02000441">
    <property type="status" value="NOT_ANNOTATED_CDS"/>
    <property type="molecule type" value="Genomic_DNA"/>
</dbReference>
<dbReference type="GO" id="GO:0045087">
    <property type="term" value="P:innate immune response"/>
    <property type="evidence" value="ECO:0007669"/>
    <property type="project" value="UniProtKB-KW"/>
</dbReference>
<keyword evidence="4 9" id="KW-0732">Signal</keyword>
<dbReference type="STRING" id="69004.A0A182QN61"/>
<keyword evidence="12" id="KW-1185">Reference proteome</keyword>
<dbReference type="Proteomes" id="UP000075886">
    <property type="component" value="Unassembled WGS sequence"/>
</dbReference>
<keyword evidence="6" id="KW-1015">Disulfide bond</keyword>
<sequence length="248" mass="27312">MRSIIALLGVISAASFFGPCMAQRRLVGGTDADIYKYSFVVGITFQRELFGNGAILSKRWVLTAASTFYQTPHSAYHVIAGAEDYFGEAKWFQVERAILHPEWTGWTHNIALVLISGSFSYTSRVQPINLASSNPDTLQAQMLSFGINEHGTRRLREATFFLTSDQNCVNQLTDFFAKQFVEQRQAYCLLPGPGPAKGQWYNDVGAPLVAGNELYAVFAFNENGGGGNQGAVATRVGFFRNWIESAIG</sequence>
<evidence type="ECO:0000313" key="11">
    <source>
        <dbReference type="EnsemblMetazoa" id="AFAF013546-PA"/>
    </source>
</evidence>
<dbReference type="PANTHER" id="PTHR24256">
    <property type="entry name" value="TRYPTASE-RELATED"/>
    <property type="match status" value="1"/>
</dbReference>
<dbReference type="Gene3D" id="2.40.10.10">
    <property type="entry name" value="Trypsin-like serine proteases"/>
    <property type="match status" value="1"/>
</dbReference>
<dbReference type="SMART" id="SM00020">
    <property type="entry name" value="Tryp_SPc"/>
    <property type="match status" value="1"/>
</dbReference>
<dbReference type="VEuPathDB" id="VectorBase:AFAF013546"/>
<evidence type="ECO:0000256" key="9">
    <source>
        <dbReference type="SAM" id="SignalP"/>
    </source>
</evidence>
<dbReference type="InterPro" id="IPR043504">
    <property type="entry name" value="Peptidase_S1_PA_chymotrypsin"/>
</dbReference>
<accession>A0A182QN61</accession>
<evidence type="ECO:0000259" key="10">
    <source>
        <dbReference type="PROSITE" id="PS50240"/>
    </source>
</evidence>
<reference evidence="12" key="1">
    <citation type="submission" date="2014-01" db="EMBL/GenBank/DDBJ databases">
        <title>The Genome Sequence of Anopheles farauti FAR1 (V2).</title>
        <authorList>
            <consortium name="The Broad Institute Genomics Platform"/>
            <person name="Neafsey D.E."/>
            <person name="Besansky N."/>
            <person name="Howell P."/>
            <person name="Walton C."/>
            <person name="Young S.K."/>
            <person name="Zeng Q."/>
            <person name="Gargeya S."/>
            <person name="Fitzgerald M."/>
            <person name="Haas B."/>
            <person name="Abouelleil A."/>
            <person name="Allen A.W."/>
            <person name="Alvarado L."/>
            <person name="Arachchi H.M."/>
            <person name="Berlin A.M."/>
            <person name="Chapman S.B."/>
            <person name="Gainer-Dewar J."/>
            <person name="Goldberg J."/>
            <person name="Griggs A."/>
            <person name="Gujja S."/>
            <person name="Hansen M."/>
            <person name="Howarth C."/>
            <person name="Imamovic A."/>
            <person name="Ireland A."/>
            <person name="Larimer J."/>
            <person name="McCowan C."/>
            <person name="Murphy C."/>
            <person name="Pearson M."/>
            <person name="Poon T.W."/>
            <person name="Priest M."/>
            <person name="Roberts A."/>
            <person name="Saif S."/>
            <person name="Shea T."/>
            <person name="Sisk P."/>
            <person name="Sykes S."/>
            <person name="Wortman J."/>
            <person name="Nusbaum C."/>
            <person name="Birren B."/>
        </authorList>
    </citation>
    <scope>NUCLEOTIDE SEQUENCE [LARGE SCALE GENOMIC DNA]</scope>
    <source>
        <strain evidence="12">FAR1</strain>
    </source>
</reference>
<evidence type="ECO:0000256" key="8">
    <source>
        <dbReference type="ARBA" id="ARBA00024195"/>
    </source>
</evidence>
<keyword evidence="7" id="KW-0325">Glycoprotein</keyword>
<reference evidence="11" key="2">
    <citation type="submission" date="2020-05" db="UniProtKB">
        <authorList>
            <consortium name="EnsemblMetazoa"/>
        </authorList>
    </citation>
    <scope>IDENTIFICATION</scope>
    <source>
        <strain evidence="11">FAR1</strain>
    </source>
</reference>
<feature type="domain" description="Peptidase S1" evidence="10">
    <location>
        <begin position="26"/>
        <end position="248"/>
    </location>
</feature>
<dbReference type="PROSITE" id="PS50240">
    <property type="entry name" value="TRYPSIN_DOM"/>
    <property type="match status" value="1"/>
</dbReference>